<dbReference type="EMBL" id="JXQV01000003">
    <property type="protein sequence ID" value="KIQ05175.1"/>
    <property type="molecule type" value="Genomic_DNA"/>
</dbReference>
<feature type="transmembrane region" description="Helical" evidence="1">
    <location>
        <begin position="6"/>
        <end position="27"/>
    </location>
</feature>
<keyword evidence="1" id="KW-1133">Transmembrane helix</keyword>
<dbReference type="Proteomes" id="UP000035017">
    <property type="component" value="Unassembled WGS sequence"/>
</dbReference>
<evidence type="ECO:0000313" key="3">
    <source>
        <dbReference type="Proteomes" id="UP000035017"/>
    </source>
</evidence>
<accession>A0A0D0L615</accession>
<evidence type="ECO:0000313" key="2">
    <source>
        <dbReference type="EMBL" id="KIQ05175.1"/>
    </source>
</evidence>
<keyword evidence="1" id="KW-0472">Membrane</keyword>
<proteinExistence type="predicted"/>
<comment type="caution">
    <text evidence="2">The sequence shown here is derived from an EMBL/GenBank/DDBJ whole genome shotgun (WGS) entry which is preliminary data.</text>
</comment>
<dbReference type="AlphaFoldDB" id="A0A0D0L615"/>
<sequence length="115" mass="12388">MTGAEIMAVGGFFVLLFGFFFGIWKYVDAKISSARSDATGTASAAHALAALARDELASHRLHVAETYITKAGMREMTVQIMDAVSGVKAAVDHMTVRVDRIVENQASKPRPTRSS</sequence>
<protein>
    <submittedName>
        <fullName evidence="2">Phage related protein</fullName>
    </submittedName>
</protein>
<name>A0A0D0L615_AGRTU</name>
<evidence type="ECO:0000256" key="1">
    <source>
        <dbReference type="SAM" id="Phobius"/>
    </source>
</evidence>
<dbReference type="OrthoDB" id="8117504at2"/>
<organism evidence="2 3">
    <name type="scientific">Agrobacterium tumefaciens</name>
    <dbReference type="NCBI Taxonomy" id="358"/>
    <lineage>
        <taxon>Bacteria</taxon>
        <taxon>Pseudomonadati</taxon>
        <taxon>Pseudomonadota</taxon>
        <taxon>Alphaproteobacteria</taxon>
        <taxon>Hyphomicrobiales</taxon>
        <taxon>Rhizobiaceae</taxon>
        <taxon>Rhizobium/Agrobacterium group</taxon>
        <taxon>Agrobacterium</taxon>
        <taxon>Agrobacterium tumefaciens complex</taxon>
    </lineage>
</organism>
<reference evidence="2 3" key="1">
    <citation type="submission" date="2014-12" db="EMBL/GenBank/DDBJ databases">
        <title>16Stimator: statistical estimation of ribosomal gene copy numbers from draft genome assemblies.</title>
        <authorList>
            <person name="Perisin M.A."/>
            <person name="Vetter M."/>
            <person name="Gilbert J.A."/>
            <person name="Bergelson J."/>
        </authorList>
    </citation>
    <scope>NUCLEOTIDE SEQUENCE [LARGE SCALE GENOMIC DNA]</scope>
    <source>
        <strain evidence="2 3">MEJ076</strain>
    </source>
</reference>
<gene>
    <name evidence="2" type="ORF">RU07_02050</name>
</gene>
<keyword evidence="1" id="KW-0812">Transmembrane</keyword>